<dbReference type="EMBL" id="JAPUUL010002416">
    <property type="protein sequence ID" value="KAJ8125347.1"/>
    <property type="molecule type" value="Genomic_DNA"/>
</dbReference>
<gene>
    <name evidence="1" type="ORF">O1611_g8292</name>
</gene>
<dbReference type="Proteomes" id="UP001153332">
    <property type="component" value="Unassembled WGS sequence"/>
</dbReference>
<comment type="caution">
    <text evidence="1">The sequence shown here is derived from an EMBL/GenBank/DDBJ whole genome shotgun (WGS) entry which is preliminary data.</text>
</comment>
<accession>A0ACC2JCV0</accession>
<organism evidence="1 2">
    <name type="scientific">Lasiodiplodia mahajangana</name>
    <dbReference type="NCBI Taxonomy" id="1108764"/>
    <lineage>
        <taxon>Eukaryota</taxon>
        <taxon>Fungi</taxon>
        <taxon>Dikarya</taxon>
        <taxon>Ascomycota</taxon>
        <taxon>Pezizomycotina</taxon>
        <taxon>Dothideomycetes</taxon>
        <taxon>Dothideomycetes incertae sedis</taxon>
        <taxon>Botryosphaeriales</taxon>
        <taxon>Botryosphaeriaceae</taxon>
        <taxon>Lasiodiplodia</taxon>
    </lineage>
</organism>
<proteinExistence type="predicted"/>
<evidence type="ECO:0000313" key="2">
    <source>
        <dbReference type="Proteomes" id="UP001153332"/>
    </source>
</evidence>
<reference evidence="1" key="1">
    <citation type="submission" date="2022-12" db="EMBL/GenBank/DDBJ databases">
        <title>Genome Sequence of Lasiodiplodia mahajangana.</title>
        <authorList>
            <person name="Buettner E."/>
        </authorList>
    </citation>
    <scope>NUCLEOTIDE SEQUENCE</scope>
    <source>
        <strain evidence="1">VT137</strain>
    </source>
</reference>
<name>A0ACC2JCV0_9PEZI</name>
<sequence length="105" mass="11908">MRPGVRSTVDRLDAPSAYYHSRNNKRKRNDHGRDGRDGKDGDTDMADAKPEEPPEDPLRNATTLYVDHFTQQKSRYMSSSPNAARSSAWSWDSTDSRRRHVASAS</sequence>
<evidence type="ECO:0000313" key="1">
    <source>
        <dbReference type="EMBL" id="KAJ8125347.1"/>
    </source>
</evidence>
<protein>
    <submittedName>
        <fullName evidence="1">Uncharacterized protein</fullName>
    </submittedName>
</protein>
<keyword evidence="2" id="KW-1185">Reference proteome</keyword>